<dbReference type="PROSITE" id="PS50174">
    <property type="entry name" value="G_PATCH"/>
    <property type="match status" value="1"/>
</dbReference>
<proteinExistence type="predicted"/>
<dbReference type="InterPro" id="IPR002110">
    <property type="entry name" value="Ankyrin_rpt"/>
</dbReference>
<evidence type="ECO:0000259" key="3">
    <source>
        <dbReference type="PROSITE" id="PS50174"/>
    </source>
</evidence>
<dbReference type="Proteomes" id="UP000887540">
    <property type="component" value="Unplaced"/>
</dbReference>
<dbReference type="SMART" id="SM00443">
    <property type="entry name" value="G_patch"/>
    <property type="match status" value="1"/>
</dbReference>
<feature type="region of interest" description="Disordered" evidence="2">
    <location>
        <begin position="58"/>
        <end position="95"/>
    </location>
</feature>
<dbReference type="GO" id="GO:0003676">
    <property type="term" value="F:nucleic acid binding"/>
    <property type="evidence" value="ECO:0007669"/>
    <property type="project" value="InterPro"/>
</dbReference>
<accession>A0A914CAY0</accession>
<dbReference type="SMART" id="SM00248">
    <property type="entry name" value="ANK"/>
    <property type="match status" value="1"/>
</dbReference>
<feature type="compositionally biased region" description="Basic and acidic residues" evidence="2">
    <location>
        <begin position="81"/>
        <end position="94"/>
    </location>
</feature>
<protein>
    <submittedName>
        <fullName evidence="5">G-patch domain-containing protein</fullName>
    </submittedName>
</protein>
<dbReference type="WBParaSite" id="ACRNAN_Path_648.g2426.t1">
    <property type="protein sequence ID" value="ACRNAN_Path_648.g2426.t1"/>
    <property type="gene ID" value="ACRNAN_Path_648.g2426"/>
</dbReference>
<dbReference type="Pfam" id="PF12796">
    <property type="entry name" value="Ank_2"/>
    <property type="match status" value="1"/>
</dbReference>
<dbReference type="AlphaFoldDB" id="A0A914CAY0"/>
<dbReference type="Gene3D" id="1.25.40.20">
    <property type="entry name" value="Ankyrin repeat-containing domain"/>
    <property type="match status" value="1"/>
</dbReference>
<dbReference type="SUPFAM" id="SSF48403">
    <property type="entry name" value="Ankyrin repeat"/>
    <property type="match status" value="1"/>
</dbReference>
<keyword evidence="1" id="KW-0040">ANK repeat</keyword>
<reference evidence="5" key="1">
    <citation type="submission" date="2022-11" db="UniProtKB">
        <authorList>
            <consortium name="WormBaseParasite"/>
        </authorList>
    </citation>
    <scope>IDENTIFICATION</scope>
</reference>
<keyword evidence="4" id="KW-1185">Reference proteome</keyword>
<dbReference type="PROSITE" id="PS50088">
    <property type="entry name" value="ANK_REPEAT"/>
    <property type="match status" value="1"/>
</dbReference>
<dbReference type="PROSITE" id="PS50297">
    <property type="entry name" value="ANK_REP_REGION"/>
    <property type="match status" value="1"/>
</dbReference>
<dbReference type="InterPro" id="IPR000467">
    <property type="entry name" value="G_patch_dom"/>
</dbReference>
<feature type="region of interest" description="Disordered" evidence="2">
    <location>
        <begin position="17"/>
        <end position="36"/>
    </location>
</feature>
<sequence>MSTNHLLPLHYRVSFVKGQEHDDNQPSTSSDENRQELSGFEVYNFYQEVLSTSEVEGGIPVKDESGEVAQKPAPSSRAKMPGKEEPKPSTSRDDSDIEIIEAFTERDEHLFLKAASENDLKKVVNYHDRGISLETTDLFGWTALMCAAAAGADDVVEFLVNAGAKVDHVDKSGKNATELAKRNRFHNIVEYLESIGTEQEPSDSEQIEETFCTTCNLIHQDPSHESTIVHIVNAQKKPVEGHGYRISEWSPGYQLLKKSGWTEEKGLGKIGEGRKYPIKTALKRDRKGLGLDKKLVKRVTHFAPYDPKAVESVPRPKRRAYFKELEAKQKREKHNEIKFRRMLND</sequence>
<dbReference type="PANTHER" id="PTHR20923">
    <property type="entry name" value="BAT4 PROTEIN-RELATED"/>
    <property type="match status" value="1"/>
</dbReference>
<evidence type="ECO:0000256" key="2">
    <source>
        <dbReference type="SAM" id="MobiDB-lite"/>
    </source>
</evidence>
<organism evidence="4 5">
    <name type="scientific">Acrobeloides nanus</name>
    <dbReference type="NCBI Taxonomy" id="290746"/>
    <lineage>
        <taxon>Eukaryota</taxon>
        <taxon>Metazoa</taxon>
        <taxon>Ecdysozoa</taxon>
        <taxon>Nematoda</taxon>
        <taxon>Chromadorea</taxon>
        <taxon>Rhabditida</taxon>
        <taxon>Tylenchina</taxon>
        <taxon>Cephalobomorpha</taxon>
        <taxon>Cephaloboidea</taxon>
        <taxon>Cephalobidae</taxon>
        <taxon>Acrobeloides</taxon>
    </lineage>
</organism>
<dbReference type="InterPro" id="IPR039146">
    <property type="entry name" value="GPANK1"/>
</dbReference>
<feature type="repeat" description="ANK" evidence="1">
    <location>
        <begin position="139"/>
        <end position="171"/>
    </location>
</feature>
<evidence type="ECO:0000256" key="1">
    <source>
        <dbReference type="PROSITE-ProRule" id="PRU00023"/>
    </source>
</evidence>
<evidence type="ECO:0000313" key="4">
    <source>
        <dbReference type="Proteomes" id="UP000887540"/>
    </source>
</evidence>
<dbReference type="Pfam" id="PF01585">
    <property type="entry name" value="G-patch"/>
    <property type="match status" value="1"/>
</dbReference>
<dbReference type="PANTHER" id="PTHR20923:SF1">
    <property type="entry name" value="G PATCH DOMAIN AND ANKYRIN REPEAT-CONTAINING PROTEIN 1"/>
    <property type="match status" value="1"/>
</dbReference>
<evidence type="ECO:0000313" key="5">
    <source>
        <dbReference type="WBParaSite" id="ACRNAN_Path_648.g2426.t1"/>
    </source>
</evidence>
<feature type="domain" description="G-patch" evidence="3">
    <location>
        <begin position="248"/>
        <end position="294"/>
    </location>
</feature>
<name>A0A914CAY0_9BILA</name>
<dbReference type="InterPro" id="IPR036770">
    <property type="entry name" value="Ankyrin_rpt-contain_sf"/>
</dbReference>